<dbReference type="Proteomes" id="UP000646827">
    <property type="component" value="Unassembled WGS sequence"/>
</dbReference>
<sequence>MRCRRAFELASQIKYGDIKKEVSKIIDTLHFDVYDHLSAEYLPRYVIVAYIIKEAGLQLKSSYDINEIMNDHGDGPADIFGYCANVYSYNDFQESFPSTEDKQKAIKQAGEIIEEKKMKVVGTIIPYLLVHLWYPSSIFSQTSTIFPVNVFGIVNEAPTLRGDSDSINRNTSEGFGEMEREGTDVGNSDNNVEYIIISDEE</sequence>
<organism evidence="1 2">
    <name type="scientific">Circinella minor</name>
    <dbReference type="NCBI Taxonomy" id="1195481"/>
    <lineage>
        <taxon>Eukaryota</taxon>
        <taxon>Fungi</taxon>
        <taxon>Fungi incertae sedis</taxon>
        <taxon>Mucoromycota</taxon>
        <taxon>Mucoromycotina</taxon>
        <taxon>Mucoromycetes</taxon>
        <taxon>Mucorales</taxon>
        <taxon>Lichtheimiaceae</taxon>
        <taxon>Circinella</taxon>
    </lineage>
</organism>
<comment type="caution">
    <text evidence="1">The sequence shown here is derived from an EMBL/GenBank/DDBJ whole genome shotgun (WGS) entry which is preliminary data.</text>
</comment>
<dbReference type="AlphaFoldDB" id="A0A8H7V9E2"/>
<evidence type="ECO:0000313" key="2">
    <source>
        <dbReference type="Proteomes" id="UP000646827"/>
    </source>
</evidence>
<proteinExistence type="predicted"/>
<evidence type="ECO:0000313" key="1">
    <source>
        <dbReference type="EMBL" id="KAG2206064.1"/>
    </source>
</evidence>
<reference evidence="1 2" key="1">
    <citation type="submission" date="2020-12" db="EMBL/GenBank/DDBJ databases">
        <title>Metabolic potential, ecology and presence of endohyphal bacteria is reflected in genomic diversity of Mucoromycotina.</title>
        <authorList>
            <person name="Muszewska A."/>
            <person name="Okrasinska A."/>
            <person name="Steczkiewicz K."/>
            <person name="Drgas O."/>
            <person name="Orlowska M."/>
            <person name="Perlinska-Lenart U."/>
            <person name="Aleksandrzak-Piekarczyk T."/>
            <person name="Szatraj K."/>
            <person name="Zielenkiewicz U."/>
            <person name="Pilsyk S."/>
            <person name="Malc E."/>
            <person name="Mieczkowski P."/>
            <person name="Kruszewska J.S."/>
            <person name="Biernat P."/>
            <person name="Pawlowska J."/>
        </authorList>
    </citation>
    <scope>NUCLEOTIDE SEQUENCE [LARGE SCALE GENOMIC DNA]</scope>
    <source>
        <strain evidence="1 2">CBS 142.35</strain>
    </source>
</reference>
<keyword evidence="2" id="KW-1185">Reference proteome</keyword>
<name>A0A8H7V9E2_9FUNG</name>
<protein>
    <submittedName>
        <fullName evidence="1">Uncharacterized protein</fullName>
    </submittedName>
</protein>
<gene>
    <name evidence="1" type="ORF">INT45_010936</name>
</gene>
<dbReference type="EMBL" id="JAEPRB010001263">
    <property type="protein sequence ID" value="KAG2206064.1"/>
    <property type="molecule type" value="Genomic_DNA"/>
</dbReference>
<accession>A0A8H7V9E2</accession>